<evidence type="ECO:0000313" key="2">
    <source>
        <dbReference type="EMBL" id="MBB4926992.1"/>
    </source>
</evidence>
<comment type="caution">
    <text evidence="2">The sequence shown here is derived from an EMBL/GenBank/DDBJ whole genome shotgun (WGS) entry which is preliminary data.</text>
</comment>
<evidence type="ECO:0000313" key="3">
    <source>
        <dbReference type="Proteomes" id="UP000540506"/>
    </source>
</evidence>
<dbReference type="Proteomes" id="UP000540506">
    <property type="component" value="Unassembled WGS sequence"/>
</dbReference>
<feature type="compositionally biased region" description="Basic and acidic residues" evidence="1">
    <location>
        <begin position="32"/>
        <end position="44"/>
    </location>
</feature>
<feature type="region of interest" description="Disordered" evidence="1">
    <location>
        <begin position="24"/>
        <end position="51"/>
    </location>
</feature>
<proteinExistence type="predicted"/>
<gene>
    <name evidence="2" type="ORF">FHR34_005985</name>
</gene>
<name>A0A7W7R7S7_KITKI</name>
<reference evidence="2 3" key="1">
    <citation type="submission" date="2020-08" db="EMBL/GenBank/DDBJ databases">
        <title>Sequencing the genomes of 1000 actinobacteria strains.</title>
        <authorList>
            <person name="Klenk H.-P."/>
        </authorList>
    </citation>
    <scope>NUCLEOTIDE SEQUENCE [LARGE SCALE GENOMIC DNA]</scope>
    <source>
        <strain evidence="2 3">DSM 41654</strain>
    </source>
</reference>
<keyword evidence="3" id="KW-1185">Reference proteome</keyword>
<protein>
    <submittedName>
        <fullName evidence="2">Uncharacterized protein</fullName>
    </submittedName>
</protein>
<dbReference type="AlphaFoldDB" id="A0A7W7R7S7"/>
<evidence type="ECO:0000256" key="1">
    <source>
        <dbReference type="SAM" id="MobiDB-lite"/>
    </source>
</evidence>
<sequence length="51" mass="5641">MSIVSPQPDEAAEQRAAQIEAQEQLEGVTSEQVRHAQDESRAEGEPYEDAE</sequence>
<dbReference type="EMBL" id="JACHJV010000001">
    <property type="protein sequence ID" value="MBB4926992.1"/>
    <property type="molecule type" value="Genomic_DNA"/>
</dbReference>
<dbReference type="RefSeq" id="WP_184940828.1">
    <property type="nucleotide sequence ID" value="NZ_JACHJV010000001.1"/>
</dbReference>
<accession>A0A7W7R7S7</accession>
<organism evidence="2 3">
    <name type="scientific">Kitasatospora kifunensis</name>
    <name type="common">Streptomyces kifunensis</name>
    <dbReference type="NCBI Taxonomy" id="58351"/>
    <lineage>
        <taxon>Bacteria</taxon>
        <taxon>Bacillati</taxon>
        <taxon>Actinomycetota</taxon>
        <taxon>Actinomycetes</taxon>
        <taxon>Kitasatosporales</taxon>
        <taxon>Streptomycetaceae</taxon>
        <taxon>Kitasatospora</taxon>
    </lineage>
</organism>